<sequence>MVTKENPQGRWDPLCLNPFPERQRARNAMRMCPQARIHVARGAGFRLERGPRPGEMASMFQSVGSSAGWRKHQLLADIDENESPVPDKFKKRPSSSSLNTICMSLRKRMPLKQVELNLHENPTWESLEAKEKQQTFRAITRTARNAFGTVSQKIQKSCQNPMQPLVTSPARAPARSSSGSSSAKKRSTPPQTPRRKNGFSRTAAPASGPRSTPRSSKRASLSSGSARNFQVKEWRSVSNWLGKDALPLRRSRRAAALKSPYSSPPSATGKREFECELELVSTGIRQLKRLSQVFDDAIVRQERKQAISNYHHLMAQNLKSLHHSRKLSQSFRRRMKRLHQAIGTRTEMALRNFSNL</sequence>
<dbReference type="AlphaFoldDB" id="A0A7M4EN58"/>
<organism evidence="2 3">
    <name type="scientific">Crocodylus porosus</name>
    <name type="common">Saltwater crocodile</name>
    <name type="synonym">Estuarine crocodile</name>
    <dbReference type="NCBI Taxonomy" id="8502"/>
    <lineage>
        <taxon>Eukaryota</taxon>
        <taxon>Metazoa</taxon>
        <taxon>Chordata</taxon>
        <taxon>Craniata</taxon>
        <taxon>Vertebrata</taxon>
        <taxon>Euteleostomi</taxon>
        <taxon>Archelosauria</taxon>
        <taxon>Archosauria</taxon>
        <taxon>Crocodylia</taxon>
        <taxon>Longirostres</taxon>
        <taxon>Crocodylidae</taxon>
        <taxon>Crocodylus</taxon>
    </lineage>
</organism>
<keyword evidence="3" id="KW-1185">Reference proteome</keyword>
<dbReference type="InterPro" id="IPR009932">
    <property type="entry name" value="RCS1"/>
</dbReference>
<gene>
    <name evidence="2" type="primary">PIMREG</name>
</gene>
<feature type="compositionally biased region" description="Polar residues" evidence="1">
    <location>
        <begin position="151"/>
        <end position="166"/>
    </location>
</feature>
<reference evidence="2" key="2">
    <citation type="submission" date="2025-09" db="UniProtKB">
        <authorList>
            <consortium name="Ensembl"/>
        </authorList>
    </citation>
    <scope>IDENTIFICATION</scope>
</reference>
<proteinExistence type="predicted"/>
<name>A0A7M4EN58_CROPO</name>
<dbReference type="PANTHER" id="PTHR35819">
    <property type="entry name" value="PICALM INTERACTING MITOTIC REGULATOR PIMREG"/>
    <property type="match status" value="1"/>
</dbReference>
<reference evidence="2" key="1">
    <citation type="submission" date="2025-08" db="UniProtKB">
        <authorList>
            <consortium name="Ensembl"/>
        </authorList>
    </citation>
    <scope>IDENTIFICATION</scope>
</reference>
<evidence type="ECO:0000256" key="1">
    <source>
        <dbReference type="SAM" id="MobiDB-lite"/>
    </source>
</evidence>
<feature type="compositionally biased region" description="Basic residues" evidence="1">
    <location>
        <begin position="183"/>
        <end position="198"/>
    </location>
</feature>
<feature type="compositionally biased region" description="Low complexity" evidence="1">
    <location>
        <begin position="211"/>
        <end position="225"/>
    </location>
</feature>
<dbReference type="OMA" id="SNYYYLM"/>
<dbReference type="Proteomes" id="UP000594220">
    <property type="component" value="Unplaced"/>
</dbReference>
<accession>A0A7M4EN58</accession>
<evidence type="ECO:0000313" key="2">
    <source>
        <dbReference type="Ensembl" id="ENSCPRP00005012432.1"/>
    </source>
</evidence>
<dbReference type="Ensembl" id="ENSCPRT00005014641.1">
    <property type="protein sequence ID" value="ENSCPRP00005012432.1"/>
    <property type="gene ID" value="ENSCPRG00005008823.1"/>
</dbReference>
<feature type="region of interest" description="Disordered" evidence="1">
    <location>
        <begin position="151"/>
        <end position="225"/>
    </location>
</feature>
<evidence type="ECO:0000313" key="3">
    <source>
        <dbReference type="Proteomes" id="UP000594220"/>
    </source>
</evidence>
<dbReference type="PANTHER" id="PTHR35819:SF1">
    <property type="entry name" value="PROTEIN PIMREG"/>
    <property type="match status" value="1"/>
</dbReference>
<dbReference type="GeneTree" id="ENSGT00390000008128"/>
<dbReference type="Pfam" id="PF07326">
    <property type="entry name" value="RCS1"/>
    <property type="match status" value="1"/>
</dbReference>
<feature type="compositionally biased region" description="Low complexity" evidence="1">
    <location>
        <begin position="168"/>
        <end position="182"/>
    </location>
</feature>
<protein>
    <submittedName>
        <fullName evidence="2">PICALM interacting mitotic regulator</fullName>
    </submittedName>
</protein>